<dbReference type="RefSeq" id="WP_013808685.1">
    <property type="nucleotide sequence ID" value="NC_015564.1"/>
</dbReference>
<dbReference type="PANTHER" id="PTHR18964:SF149">
    <property type="entry name" value="BIFUNCTIONAL UDP-N-ACETYLGLUCOSAMINE 2-EPIMERASE_N-ACETYLMANNOSAMINE KINASE"/>
    <property type="match status" value="1"/>
</dbReference>
<dbReference type="EMBL" id="CP002786">
    <property type="protein sequence ID" value="AEF42336.1"/>
    <property type="molecule type" value="Genomic_DNA"/>
</dbReference>
<dbReference type="Gene3D" id="1.10.10.10">
    <property type="entry name" value="Winged helix-like DNA-binding domain superfamily/Winged helix DNA-binding domain"/>
    <property type="match status" value="1"/>
</dbReference>
<dbReference type="Gene3D" id="3.30.420.40">
    <property type="match status" value="2"/>
</dbReference>
<dbReference type="InterPro" id="IPR043129">
    <property type="entry name" value="ATPase_NBD"/>
</dbReference>
<reference evidence="2 3" key="1">
    <citation type="journal article" date="2011" name="J. Bacteriol.">
        <title>Complete genome sequence of Amycolicicoccus subflavus DQS3-9A1T, an actinomycete isolated from crude oil-polluted soil.</title>
        <authorList>
            <person name="Cai M."/>
            <person name="Chen W.M."/>
            <person name="Nie Y."/>
            <person name="Chi C.Q."/>
            <person name="Wang Y.N."/>
            <person name="Tang Y.Q."/>
            <person name="Li G.Y."/>
            <person name="Wu X.L."/>
        </authorList>
    </citation>
    <scope>NUCLEOTIDE SEQUENCE [LARGE SCALE GENOMIC DNA]</scope>
    <source>
        <strain evidence="3">DSM 45089 / DQS3-9A1</strain>
    </source>
</reference>
<name>F6EGU8_HOYSD</name>
<dbReference type="OrthoDB" id="3605644at2"/>
<evidence type="ECO:0000313" key="3">
    <source>
        <dbReference type="Proteomes" id="UP000009235"/>
    </source>
</evidence>
<accession>F6EGU8</accession>
<dbReference type="AlphaFoldDB" id="F6EGU8"/>
<proteinExistence type="inferred from homology"/>
<dbReference type="PANTHER" id="PTHR18964">
    <property type="entry name" value="ROK (REPRESSOR, ORF, KINASE) FAMILY"/>
    <property type="match status" value="1"/>
</dbReference>
<protein>
    <submittedName>
        <fullName evidence="2">Possible transcriptional regulator, ROK family protein</fullName>
    </submittedName>
</protein>
<dbReference type="eggNOG" id="COG1940">
    <property type="taxonomic scope" value="Bacteria"/>
</dbReference>
<dbReference type="InterPro" id="IPR000600">
    <property type="entry name" value="ROK"/>
</dbReference>
<dbReference type="HOGENOM" id="CLU_036604_13_4_11"/>
<dbReference type="KEGG" id="asd:AS9A_3900"/>
<dbReference type="SUPFAM" id="SSF46785">
    <property type="entry name" value="Winged helix' DNA-binding domain"/>
    <property type="match status" value="1"/>
</dbReference>
<evidence type="ECO:0000256" key="1">
    <source>
        <dbReference type="ARBA" id="ARBA00006479"/>
    </source>
</evidence>
<dbReference type="SUPFAM" id="SSF53067">
    <property type="entry name" value="Actin-like ATPase domain"/>
    <property type="match status" value="1"/>
</dbReference>
<dbReference type="InterPro" id="IPR036390">
    <property type="entry name" value="WH_DNA-bd_sf"/>
</dbReference>
<organism evidence="2 3">
    <name type="scientific">Hoyosella subflava (strain DSM 45089 / JCM 17490 / NBRC 109087 / DQS3-9A1)</name>
    <name type="common">Amycolicicoccus subflavus</name>
    <dbReference type="NCBI Taxonomy" id="443218"/>
    <lineage>
        <taxon>Bacteria</taxon>
        <taxon>Bacillati</taxon>
        <taxon>Actinomycetota</taxon>
        <taxon>Actinomycetes</taxon>
        <taxon>Mycobacteriales</taxon>
        <taxon>Hoyosellaceae</taxon>
        <taxon>Hoyosella</taxon>
    </lineage>
</organism>
<dbReference type="STRING" id="443218.AS9A_3900"/>
<gene>
    <name evidence="2" type="ordered locus">AS9A_3900</name>
</gene>
<dbReference type="InterPro" id="IPR036388">
    <property type="entry name" value="WH-like_DNA-bd_sf"/>
</dbReference>
<keyword evidence="3" id="KW-1185">Reference proteome</keyword>
<dbReference type="Proteomes" id="UP000009235">
    <property type="component" value="Chromosome"/>
</dbReference>
<sequence length="420" mass="43735">MTVTPISARHVPSAPVIVASPRFERSESPPAAILRVAVQEGPLARERAAQLTGSSIATVNRHVSALLSAGLLRERADLSASGAVGRPRVPFETNHEPFATLGIHIGAAVTTLVASDIRGKLLGGIRIATPLGHQLTALASIAQSAASFTARFRRQFLWAGIALGGRVDPRSGTATHPRLDWLDAPVGEVIGEALGVPVSVSPHVEAMAAAELLFTPTQDAASANERSSLYFYARETVGTALTLDGRVHTPNSGPGSISHFPTGSSVACPCGRNGCLEATVSDQAMIDRGIERGVLSPDTASITELHHKARAGDPSATAILTERAEVLGQIVAMLRDLFNPDDVILGGQAFTQFPEAMPAFAQSFARNTALLGRNVLVTGFGNRVQEHAAAAVALSVLHADPLAALQKAHLAQTAHTVGAV</sequence>
<evidence type="ECO:0000313" key="2">
    <source>
        <dbReference type="EMBL" id="AEF42336.1"/>
    </source>
</evidence>
<comment type="similarity">
    <text evidence="1">Belongs to the ROK (NagC/XylR) family.</text>
</comment>
<dbReference type="Pfam" id="PF00480">
    <property type="entry name" value="ROK"/>
    <property type="match status" value="1"/>
</dbReference>